<evidence type="ECO:0000313" key="5">
    <source>
        <dbReference type="Proteomes" id="UP000325307"/>
    </source>
</evidence>
<dbReference type="EMBL" id="BKDJ01000009">
    <property type="protein sequence ID" value="GER23457.1"/>
    <property type="molecule type" value="Genomic_DNA"/>
</dbReference>
<dbReference type="GO" id="GO:0005524">
    <property type="term" value="F:ATP binding"/>
    <property type="evidence" value="ECO:0007669"/>
    <property type="project" value="UniProtKB-KW"/>
</dbReference>
<organism evidence="4 5">
    <name type="scientific">Zafaria cholistanensis</name>
    <dbReference type="NCBI Taxonomy" id="1682741"/>
    <lineage>
        <taxon>Bacteria</taxon>
        <taxon>Bacillati</taxon>
        <taxon>Actinomycetota</taxon>
        <taxon>Actinomycetes</taxon>
        <taxon>Micrococcales</taxon>
        <taxon>Micrococcaceae</taxon>
        <taxon>Zafaria</taxon>
    </lineage>
</organism>
<dbReference type="SUPFAM" id="SSF53067">
    <property type="entry name" value="Actin-like ATPase domain"/>
    <property type="match status" value="2"/>
</dbReference>
<evidence type="ECO:0000256" key="3">
    <source>
        <dbReference type="ARBA" id="ARBA00023186"/>
    </source>
</evidence>
<keyword evidence="1" id="KW-0547">Nucleotide-binding</keyword>
<evidence type="ECO:0000256" key="1">
    <source>
        <dbReference type="ARBA" id="ARBA00022741"/>
    </source>
</evidence>
<dbReference type="InterPro" id="IPR013126">
    <property type="entry name" value="Hsp_70_fam"/>
</dbReference>
<dbReference type="Gene3D" id="3.30.420.40">
    <property type="match status" value="2"/>
</dbReference>
<dbReference type="Pfam" id="PF00012">
    <property type="entry name" value="HSP70"/>
    <property type="match status" value="1"/>
</dbReference>
<proteinExistence type="predicted"/>
<dbReference type="RefSeq" id="WP_149957049.1">
    <property type="nucleotide sequence ID" value="NZ_BKDJ01000009.1"/>
</dbReference>
<keyword evidence="5" id="KW-1185">Reference proteome</keyword>
<keyword evidence="3" id="KW-0143">Chaperone</keyword>
<dbReference type="InterPro" id="IPR043129">
    <property type="entry name" value="ATPase_NBD"/>
</dbReference>
<gene>
    <name evidence="4" type="ORF">NCCP1664_19530</name>
</gene>
<reference evidence="4 5" key="1">
    <citation type="submission" date="2019-09" db="EMBL/GenBank/DDBJ databases">
        <title>Arthrobacter zafarii sp. nov., a moderately thermotolerant and halotolerant actinobacterium isolated from Cholistan desert soil of Pakistan.</title>
        <authorList>
            <person name="Amin A."/>
            <person name="Ahmed I."/>
            <person name="Khalid N."/>
            <person name="Schumann P."/>
            <person name="Busse H.J."/>
            <person name="Khan I.U."/>
            <person name="Li S."/>
            <person name="Li W.J."/>
        </authorList>
    </citation>
    <scope>NUCLEOTIDE SEQUENCE [LARGE SCALE GENOMIC DNA]</scope>
    <source>
        <strain evidence="4 5">NCCP-1664</strain>
    </source>
</reference>
<evidence type="ECO:0000313" key="4">
    <source>
        <dbReference type="EMBL" id="GER23457.1"/>
    </source>
</evidence>
<dbReference type="PANTHER" id="PTHR42749:SF1">
    <property type="entry name" value="CELL SHAPE-DETERMINING PROTEIN MREB"/>
    <property type="match status" value="1"/>
</dbReference>
<comment type="caution">
    <text evidence="4">The sequence shown here is derived from an EMBL/GenBank/DDBJ whole genome shotgun (WGS) entry which is preliminary data.</text>
</comment>
<dbReference type="Proteomes" id="UP000325307">
    <property type="component" value="Unassembled WGS sequence"/>
</dbReference>
<keyword evidence="2" id="KW-0067">ATP-binding</keyword>
<accession>A0A5A7NUD2</accession>
<dbReference type="AlphaFoldDB" id="A0A5A7NUD2"/>
<sequence>MTYVLGIDLGACSTGAAILRPGSGEDPAPLGLGVHTPRAASALFLAADGRVLAGDAAESRGWECPERLARGFKARVGDSVPLAVGEALVPAEELYAALARWVVTTVEAREGAPAAAVALTHPRGWGGYRVSVARRALAEAGLAHALLLSEPEAAALHHAAGTPLDPGAMVAVCNLGGSVEATVLRRGAGTDRGAADFETLGRSGGPARDLGAELDEAVFAHVLDALGGPAGEPDTGDPRVASALAQVRRECATAKEALAGGAEATVKVVLPGARKQVRITPEEFEALAGNLLRGAADILGQALRSARVSVRDLAAVILTGGTAAIPLAARILAEEAPGAVAADADPASVTARGAALAAAGHLKAGVGTEAVVASVLRVHGTAVRPHPDDLGLLLPAPPTVEAGGVLYIPVPRTRQRIAAGTGMTAASGASRPGA</sequence>
<protein>
    <submittedName>
        <fullName evidence="4">Molecular chaperone DnaK</fullName>
    </submittedName>
</protein>
<evidence type="ECO:0000256" key="2">
    <source>
        <dbReference type="ARBA" id="ARBA00022840"/>
    </source>
</evidence>
<name>A0A5A7NUD2_9MICC</name>
<dbReference type="OrthoDB" id="9766019at2"/>
<dbReference type="Gene3D" id="3.90.640.10">
    <property type="entry name" value="Actin, Chain A, domain 4"/>
    <property type="match status" value="1"/>
</dbReference>
<dbReference type="PANTHER" id="PTHR42749">
    <property type="entry name" value="CELL SHAPE-DETERMINING PROTEIN MREB"/>
    <property type="match status" value="1"/>
</dbReference>
<dbReference type="GO" id="GO:0140662">
    <property type="term" value="F:ATP-dependent protein folding chaperone"/>
    <property type="evidence" value="ECO:0007669"/>
    <property type="project" value="InterPro"/>
</dbReference>